<organism evidence="2 3">
    <name type="scientific">Malus baccata</name>
    <name type="common">Siberian crab apple</name>
    <name type="synonym">Pyrus baccata</name>
    <dbReference type="NCBI Taxonomy" id="106549"/>
    <lineage>
        <taxon>Eukaryota</taxon>
        <taxon>Viridiplantae</taxon>
        <taxon>Streptophyta</taxon>
        <taxon>Embryophyta</taxon>
        <taxon>Tracheophyta</taxon>
        <taxon>Spermatophyta</taxon>
        <taxon>Magnoliopsida</taxon>
        <taxon>eudicotyledons</taxon>
        <taxon>Gunneridae</taxon>
        <taxon>Pentapetalae</taxon>
        <taxon>rosids</taxon>
        <taxon>fabids</taxon>
        <taxon>Rosales</taxon>
        <taxon>Rosaceae</taxon>
        <taxon>Amygdaloideae</taxon>
        <taxon>Maleae</taxon>
        <taxon>Malus</taxon>
    </lineage>
</organism>
<name>A0A540NIY7_MALBA</name>
<accession>A0A540NIY7</accession>
<keyword evidence="3" id="KW-1185">Reference proteome</keyword>
<dbReference type="Proteomes" id="UP000315295">
    <property type="component" value="Unassembled WGS sequence"/>
</dbReference>
<evidence type="ECO:0000313" key="2">
    <source>
        <dbReference type="EMBL" id="TQE10583.1"/>
    </source>
</evidence>
<dbReference type="AlphaFoldDB" id="A0A540NIY7"/>
<protein>
    <submittedName>
        <fullName evidence="2">Uncharacterized protein</fullName>
    </submittedName>
</protein>
<sequence length="248" mass="26473">MAPMGEGPLGRELERDTGSGQQSHDKQGVGGGGGPPADPRRGVRGIGVVEDGDVVSPAAELTEVLIDSSCFLLSATASVASTMASKLKHLRKWHWVSEPIDMAVIFVAGATSMARLASYNQTCRICGAFRKATTCVGCGMSERFVPIFMPINTSSSAVAAETVKRNRRSLPTIDFFSKCDDAALIQICDGIGKDKDDAGWSREEVKMDYGVFGCLDGRQAAAGVLNQIQDGKVVVSMHPKRLLCDKYK</sequence>
<dbReference type="EMBL" id="VIEB01000039">
    <property type="protein sequence ID" value="TQE10583.1"/>
    <property type="molecule type" value="Genomic_DNA"/>
</dbReference>
<feature type="region of interest" description="Disordered" evidence="1">
    <location>
        <begin position="1"/>
        <end position="44"/>
    </location>
</feature>
<proteinExistence type="predicted"/>
<evidence type="ECO:0000313" key="3">
    <source>
        <dbReference type="Proteomes" id="UP000315295"/>
    </source>
</evidence>
<evidence type="ECO:0000256" key="1">
    <source>
        <dbReference type="SAM" id="MobiDB-lite"/>
    </source>
</evidence>
<comment type="caution">
    <text evidence="2">The sequence shown here is derived from an EMBL/GenBank/DDBJ whole genome shotgun (WGS) entry which is preliminary data.</text>
</comment>
<gene>
    <name evidence="2" type="ORF">C1H46_003821</name>
</gene>
<reference evidence="2 3" key="1">
    <citation type="journal article" date="2019" name="G3 (Bethesda)">
        <title>Sequencing of a Wild Apple (Malus baccata) Genome Unravels the Differences Between Cultivated and Wild Apple Species Regarding Disease Resistance and Cold Tolerance.</title>
        <authorList>
            <person name="Chen X."/>
        </authorList>
    </citation>
    <scope>NUCLEOTIDE SEQUENCE [LARGE SCALE GENOMIC DNA]</scope>
    <source>
        <strain evidence="3">cv. Shandingzi</strain>
        <tissue evidence="2">Leaves</tissue>
    </source>
</reference>
<feature type="compositionally biased region" description="Basic and acidic residues" evidence="1">
    <location>
        <begin position="9"/>
        <end position="27"/>
    </location>
</feature>